<protein>
    <submittedName>
        <fullName evidence="1">Uncharacterized protein</fullName>
    </submittedName>
</protein>
<evidence type="ECO:0000313" key="2">
    <source>
        <dbReference type="Proteomes" id="UP000054995"/>
    </source>
</evidence>
<name>A0A0V1FFP0_TRIPS</name>
<proteinExistence type="predicted"/>
<organism evidence="1 2">
    <name type="scientific">Trichinella pseudospiralis</name>
    <name type="common">Parasitic roundworm</name>
    <dbReference type="NCBI Taxonomy" id="6337"/>
    <lineage>
        <taxon>Eukaryota</taxon>
        <taxon>Metazoa</taxon>
        <taxon>Ecdysozoa</taxon>
        <taxon>Nematoda</taxon>
        <taxon>Enoplea</taxon>
        <taxon>Dorylaimia</taxon>
        <taxon>Trichinellida</taxon>
        <taxon>Trichinellidae</taxon>
        <taxon>Trichinella</taxon>
    </lineage>
</organism>
<dbReference type="AlphaFoldDB" id="A0A0V1FFP0"/>
<sequence length="106" mass="12898">MKNLNLHIMMFIRNIDLADFDNFAHETVVQKFFFHFHRPTFRLKKCNFNGDQRIISDQRCHQTIDNNVCLREREREREREKKDEFVRSACSLFAYLGNLVLNNFIQ</sequence>
<dbReference type="EMBL" id="JYDT01000104">
    <property type="protein sequence ID" value="KRY84875.1"/>
    <property type="molecule type" value="Genomic_DNA"/>
</dbReference>
<gene>
    <name evidence="1" type="ORF">T4D_11105</name>
</gene>
<comment type="caution">
    <text evidence="1">The sequence shown here is derived from an EMBL/GenBank/DDBJ whole genome shotgun (WGS) entry which is preliminary data.</text>
</comment>
<evidence type="ECO:0000313" key="1">
    <source>
        <dbReference type="EMBL" id="KRY84875.1"/>
    </source>
</evidence>
<dbReference type="Proteomes" id="UP000054995">
    <property type="component" value="Unassembled WGS sequence"/>
</dbReference>
<reference evidence="1 2" key="1">
    <citation type="submission" date="2015-01" db="EMBL/GenBank/DDBJ databases">
        <title>Evolution of Trichinella species and genotypes.</title>
        <authorList>
            <person name="Korhonen P.K."/>
            <person name="Edoardo P."/>
            <person name="Giuseppe L.R."/>
            <person name="Gasser R.B."/>
        </authorList>
    </citation>
    <scope>NUCLEOTIDE SEQUENCE [LARGE SCALE GENOMIC DNA]</scope>
    <source>
        <strain evidence="1">ISS470</strain>
    </source>
</reference>
<accession>A0A0V1FFP0</accession>
<keyword evidence="2" id="KW-1185">Reference proteome</keyword>